<dbReference type="CDD" id="cd07505">
    <property type="entry name" value="HAD_BPGM-like"/>
    <property type="match status" value="1"/>
</dbReference>
<dbReference type="Pfam" id="PF00702">
    <property type="entry name" value="Hydrolase"/>
    <property type="match status" value="1"/>
</dbReference>
<dbReference type="Gene3D" id="1.10.150.240">
    <property type="entry name" value="Putative phosphatase, domain 2"/>
    <property type="match status" value="1"/>
</dbReference>
<sequence>MDAVTSALSRPAATGLALEAVLWDFDGTLVNTEPMWFAAETEYMTSRGAPWPAEEARSYAGAAWTTSGQAMRDRLVEYGTDPALTAWDVYDGVTDVVVERLLSEGTPMPGVLELLERTCAAGIPNAIVSASQARLIEAGLRVLGVADMFAAVVAGPMVANGKPAPDGYLLATRMLDVRPHRCVVLEDSPTGCESGQRAGAQVIGVPSVVSLPAVAGQLRRASLEGLGVDELDRAVREHLAEPIAEGNTGG</sequence>
<dbReference type="NCBIfam" id="TIGR01509">
    <property type="entry name" value="HAD-SF-IA-v3"/>
    <property type="match status" value="1"/>
</dbReference>
<dbReference type="PANTHER" id="PTHR18901:SF38">
    <property type="entry name" value="PSEUDOURIDINE-5'-PHOSPHATASE"/>
    <property type="match status" value="1"/>
</dbReference>
<dbReference type="SFLD" id="SFLDS00003">
    <property type="entry name" value="Haloacid_Dehalogenase"/>
    <property type="match status" value="1"/>
</dbReference>
<evidence type="ECO:0000313" key="2">
    <source>
        <dbReference type="Proteomes" id="UP000279336"/>
    </source>
</evidence>
<dbReference type="AlphaFoldDB" id="A0A8B3FUZ8"/>
<dbReference type="OrthoDB" id="9797743at2"/>
<dbReference type="SUPFAM" id="SSF56784">
    <property type="entry name" value="HAD-like"/>
    <property type="match status" value="1"/>
</dbReference>
<protein>
    <submittedName>
        <fullName evidence="1">HAD family hydrolase</fullName>
    </submittedName>
</protein>
<name>A0A8B3FUZ8_9ACTN</name>
<dbReference type="SFLD" id="SFLDG01129">
    <property type="entry name" value="C1.5:_HAD__Beta-PGM__Phosphata"/>
    <property type="match status" value="1"/>
</dbReference>
<dbReference type="PROSITE" id="PS01228">
    <property type="entry name" value="COF_1"/>
    <property type="match status" value="1"/>
</dbReference>
<organism evidence="1 2">
    <name type="scientific">Propionibacterium australiense</name>
    <dbReference type="NCBI Taxonomy" id="119981"/>
    <lineage>
        <taxon>Bacteria</taxon>
        <taxon>Bacillati</taxon>
        <taxon>Actinomycetota</taxon>
        <taxon>Actinomycetes</taxon>
        <taxon>Propionibacteriales</taxon>
        <taxon>Propionibacteriaceae</taxon>
        <taxon>Propionibacterium</taxon>
    </lineage>
</organism>
<dbReference type="PANTHER" id="PTHR18901">
    <property type="entry name" value="2-DEOXYGLUCOSE-6-PHOSPHATE PHOSPHATASE 2"/>
    <property type="match status" value="1"/>
</dbReference>
<dbReference type="InterPro" id="IPR023198">
    <property type="entry name" value="PGP-like_dom2"/>
</dbReference>
<gene>
    <name evidence="1" type="ORF">D7U36_01555</name>
</gene>
<dbReference type="InterPro" id="IPR006439">
    <property type="entry name" value="HAD-SF_hydro_IA"/>
</dbReference>
<dbReference type="InterPro" id="IPR036412">
    <property type="entry name" value="HAD-like_sf"/>
</dbReference>
<dbReference type="Gene3D" id="3.40.50.1000">
    <property type="entry name" value="HAD superfamily/HAD-like"/>
    <property type="match status" value="1"/>
</dbReference>
<dbReference type="EMBL" id="RCIW01000002">
    <property type="protein sequence ID" value="RLP12702.1"/>
    <property type="molecule type" value="Genomic_DNA"/>
</dbReference>
<keyword evidence="1" id="KW-0378">Hydrolase</keyword>
<evidence type="ECO:0000313" key="1">
    <source>
        <dbReference type="EMBL" id="RLP12702.1"/>
    </source>
</evidence>
<dbReference type="GO" id="GO:0016787">
    <property type="term" value="F:hydrolase activity"/>
    <property type="evidence" value="ECO:0007669"/>
    <property type="project" value="UniProtKB-KW"/>
</dbReference>
<proteinExistence type="predicted"/>
<comment type="caution">
    <text evidence="1">The sequence shown here is derived from an EMBL/GenBank/DDBJ whole genome shotgun (WGS) entry which is preliminary data.</text>
</comment>
<dbReference type="Proteomes" id="UP000279336">
    <property type="component" value="Unassembled WGS sequence"/>
</dbReference>
<dbReference type="InterPro" id="IPR023214">
    <property type="entry name" value="HAD_sf"/>
</dbReference>
<reference evidence="1 2" key="1">
    <citation type="submission" date="2018-10" db="EMBL/GenBank/DDBJ databases">
        <title>Propionibacterium australiense Genome Sequencing and Assembly.</title>
        <authorList>
            <person name="Bernier A.-M."/>
            <person name="Bernard K."/>
        </authorList>
    </citation>
    <scope>NUCLEOTIDE SEQUENCE [LARGE SCALE GENOMIC DNA]</scope>
    <source>
        <strain evidence="1 2">NML98A078</strain>
    </source>
</reference>
<accession>A0A8B3FUZ8</accession>